<comment type="similarity">
    <text evidence="7">Belongs to the binding-protein-dependent transport system permease family.</text>
</comment>
<keyword evidence="2 7" id="KW-0813">Transport</keyword>
<comment type="subcellular location">
    <subcellularLocation>
        <location evidence="1 7">Cell membrane</location>
        <topology evidence="1 7">Multi-pass membrane protein</topology>
    </subcellularLocation>
</comment>
<gene>
    <name evidence="9" type="ORF">SAMN04487779_1002102</name>
</gene>
<evidence type="ECO:0000256" key="7">
    <source>
        <dbReference type="RuleBase" id="RU363032"/>
    </source>
</evidence>
<keyword evidence="4 7" id="KW-0812">Transmembrane</keyword>
<evidence type="ECO:0000256" key="5">
    <source>
        <dbReference type="ARBA" id="ARBA00022989"/>
    </source>
</evidence>
<evidence type="ECO:0000259" key="8">
    <source>
        <dbReference type="PROSITE" id="PS50928"/>
    </source>
</evidence>
<evidence type="ECO:0000256" key="3">
    <source>
        <dbReference type="ARBA" id="ARBA00022475"/>
    </source>
</evidence>
<dbReference type="STRING" id="938405.SAMN02927895_02902"/>
<evidence type="ECO:0000256" key="2">
    <source>
        <dbReference type="ARBA" id="ARBA00022448"/>
    </source>
</evidence>
<name>A0A1G6NPB8_9PROT</name>
<feature type="transmembrane region" description="Helical" evidence="7">
    <location>
        <begin position="181"/>
        <end position="200"/>
    </location>
</feature>
<evidence type="ECO:0000256" key="4">
    <source>
        <dbReference type="ARBA" id="ARBA00022692"/>
    </source>
</evidence>
<dbReference type="RefSeq" id="WP_090564788.1">
    <property type="nucleotide sequence ID" value="NZ_FMXZ01000007.1"/>
</dbReference>
<feature type="transmembrane region" description="Helical" evidence="7">
    <location>
        <begin position="132"/>
        <end position="161"/>
    </location>
</feature>
<dbReference type="PANTHER" id="PTHR43163:SF6">
    <property type="entry name" value="DIPEPTIDE TRANSPORT SYSTEM PERMEASE PROTEIN DPPB-RELATED"/>
    <property type="match status" value="1"/>
</dbReference>
<dbReference type="GO" id="GO:0005886">
    <property type="term" value="C:plasma membrane"/>
    <property type="evidence" value="ECO:0007669"/>
    <property type="project" value="UniProtKB-SubCell"/>
</dbReference>
<dbReference type="InterPro" id="IPR035906">
    <property type="entry name" value="MetI-like_sf"/>
</dbReference>
<dbReference type="AlphaFoldDB" id="A0A1G6NPB8"/>
<dbReference type="Pfam" id="PF19300">
    <property type="entry name" value="BPD_transp_1_N"/>
    <property type="match status" value="1"/>
</dbReference>
<feature type="transmembrane region" description="Helical" evidence="7">
    <location>
        <begin position="284"/>
        <end position="306"/>
    </location>
</feature>
<dbReference type="PROSITE" id="PS50928">
    <property type="entry name" value="ABC_TM1"/>
    <property type="match status" value="1"/>
</dbReference>
<dbReference type="Pfam" id="PF00528">
    <property type="entry name" value="BPD_transp_1"/>
    <property type="match status" value="1"/>
</dbReference>
<evidence type="ECO:0000256" key="1">
    <source>
        <dbReference type="ARBA" id="ARBA00004651"/>
    </source>
</evidence>
<dbReference type="GO" id="GO:0071916">
    <property type="term" value="F:dipeptide transmembrane transporter activity"/>
    <property type="evidence" value="ECO:0007669"/>
    <property type="project" value="TreeGrafter"/>
</dbReference>
<keyword evidence="5 7" id="KW-1133">Transmembrane helix</keyword>
<dbReference type="CDD" id="cd06261">
    <property type="entry name" value="TM_PBP2"/>
    <property type="match status" value="1"/>
</dbReference>
<feature type="transmembrane region" description="Helical" evidence="7">
    <location>
        <begin position="9"/>
        <end position="30"/>
    </location>
</feature>
<evidence type="ECO:0000313" key="9">
    <source>
        <dbReference type="EMBL" id="SDC69800.1"/>
    </source>
</evidence>
<keyword evidence="6 7" id="KW-0472">Membrane</keyword>
<feature type="transmembrane region" description="Helical" evidence="7">
    <location>
        <begin position="242"/>
        <end position="264"/>
    </location>
</feature>
<dbReference type="SUPFAM" id="SSF161098">
    <property type="entry name" value="MetI-like"/>
    <property type="match status" value="1"/>
</dbReference>
<keyword evidence="10" id="KW-1185">Reference proteome</keyword>
<dbReference type="InterPro" id="IPR045621">
    <property type="entry name" value="BPD_transp_1_N"/>
</dbReference>
<dbReference type="Gene3D" id="1.10.3720.10">
    <property type="entry name" value="MetI-like"/>
    <property type="match status" value="1"/>
</dbReference>
<evidence type="ECO:0000313" key="10">
    <source>
        <dbReference type="Proteomes" id="UP000198925"/>
    </source>
</evidence>
<keyword evidence="3" id="KW-1003">Cell membrane</keyword>
<reference evidence="9 10" key="1">
    <citation type="submission" date="2016-10" db="EMBL/GenBank/DDBJ databases">
        <authorList>
            <person name="de Groot N.N."/>
        </authorList>
    </citation>
    <scope>NUCLEOTIDE SEQUENCE [LARGE SCALE GENOMIC DNA]</scope>
    <source>
        <strain evidence="9 10">CPCC 100156</strain>
    </source>
</reference>
<protein>
    <submittedName>
        <fullName evidence="9">Peptide/nickel transport system permease protein</fullName>
    </submittedName>
</protein>
<sequence>MILYLLRRIVYAIPIALAVGFVCFMLVQIAPGDPINAIVPPDAPADVVEQVRKDYGLDKPLPVQFGLWLSKVVVGDLGRSLATGRPVWADLRTAIGNTLMLAFAASTLGFILGCILGGLAGTFRGSAIDRGAVGIAVAGVSVPHYWLGMVLVVIFSVQLNWLPAMGAGPGGSSDWGWDWDHIQHLVLPTITLSVIPMGIVTRTVRGIVAEIMNQEFITALRGKGMTRSGIFYHVVKNAAPNALAIMGLQLGYLMGGSILVETVFSWPGTGLLLNSAIFQRDLPVLQGTILVLAMFFVALNLLVDLIQTALDPRIKRA</sequence>
<dbReference type="Proteomes" id="UP000198925">
    <property type="component" value="Unassembled WGS sequence"/>
</dbReference>
<dbReference type="InterPro" id="IPR000515">
    <property type="entry name" value="MetI-like"/>
</dbReference>
<feature type="domain" description="ABC transmembrane type-1" evidence="8">
    <location>
        <begin position="95"/>
        <end position="307"/>
    </location>
</feature>
<evidence type="ECO:0000256" key="6">
    <source>
        <dbReference type="ARBA" id="ARBA00023136"/>
    </source>
</evidence>
<feature type="transmembrane region" description="Helical" evidence="7">
    <location>
        <begin position="99"/>
        <end position="120"/>
    </location>
</feature>
<accession>A0A1G6NPB8</accession>
<dbReference type="PANTHER" id="PTHR43163">
    <property type="entry name" value="DIPEPTIDE TRANSPORT SYSTEM PERMEASE PROTEIN DPPB-RELATED"/>
    <property type="match status" value="1"/>
</dbReference>
<organism evidence="9 10">
    <name type="scientific">Belnapia rosea</name>
    <dbReference type="NCBI Taxonomy" id="938405"/>
    <lineage>
        <taxon>Bacteria</taxon>
        <taxon>Pseudomonadati</taxon>
        <taxon>Pseudomonadota</taxon>
        <taxon>Alphaproteobacteria</taxon>
        <taxon>Acetobacterales</taxon>
        <taxon>Roseomonadaceae</taxon>
        <taxon>Belnapia</taxon>
    </lineage>
</organism>
<dbReference type="EMBL" id="FMZX01000002">
    <property type="protein sequence ID" value="SDC69800.1"/>
    <property type="molecule type" value="Genomic_DNA"/>
</dbReference>
<proteinExistence type="inferred from homology"/>
<dbReference type="OrthoDB" id="9805855at2"/>